<evidence type="ECO:0000313" key="2">
    <source>
        <dbReference type="Proteomes" id="UP000755104"/>
    </source>
</evidence>
<evidence type="ECO:0000313" key="1">
    <source>
        <dbReference type="EMBL" id="MBX7483166.1"/>
    </source>
</evidence>
<comment type="caution">
    <text evidence="1">The sequence shown here is derived from an EMBL/GenBank/DDBJ whole genome shotgun (WGS) entry which is preliminary data.</text>
</comment>
<keyword evidence="2" id="KW-1185">Reference proteome</keyword>
<sequence length="68" mass="7508">MTKLRVAIHGKTELQDEDFALEALDIATALTIADINVGRGGAEIWDGEHRLARLSKHGGVHATFWRLN</sequence>
<name>A0ABS7JA45_9SPHN</name>
<dbReference type="EMBL" id="JAIGNO010000007">
    <property type="protein sequence ID" value="MBX7483166.1"/>
    <property type="molecule type" value="Genomic_DNA"/>
</dbReference>
<proteinExistence type="predicted"/>
<evidence type="ECO:0008006" key="3">
    <source>
        <dbReference type="Google" id="ProtNLM"/>
    </source>
</evidence>
<protein>
    <recommendedName>
        <fullName evidence="3">ParB/Sulfiredoxin domain-containing protein</fullName>
    </recommendedName>
</protein>
<accession>A0ABS7JA45</accession>
<dbReference type="RefSeq" id="WP_221558489.1">
    <property type="nucleotide sequence ID" value="NZ_JAIGNO010000007.1"/>
</dbReference>
<dbReference type="Proteomes" id="UP000755104">
    <property type="component" value="Unassembled WGS sequence"/>
</dbReference>
<gene>
    <name evidence="1" type="ORF">K3174_11550</name>
</gene>
<reference evidence="1 2" key="1">
    <citation type="submission" date="2021-08" db="EMBL/GenBank/DDBJ databases">
        <title>Comparative Genomics Analysis of the Genus Qipengyuania Reveals Extensive Genetic Diversity and Metabolic Versatility, Including the Description of Fifteen Novel Species.</title>
        <authorList>
            <person name="Liu Y."/>
        </authorList>
    </citation>
    <scope>NUCLEOTIDE SEQUENCE [LARGE SCALE GENOMIC DNA]</scope>
    <source>
        <strain evidence="1 2">6D47A</strain>
    </source>
</reference>
<organism evidence="1 2">
    <name type="scientific">Qipengyuania qiaonensis</name>
    <dbReference type="NCBI Taxonomy" id="2867240"/>
    <lineage>
        <taxon>Bacteria</taxon>
        <taxon>Pseudomonadati</taxon>
        <taxon>Pseudomonadota</taxon>
        <taxon>Alphaproteobacteria</taxon>
        <taxon>Sphingomonadales</taxon>
        <taxon>Erythrobacteraceae</taxon>
        <taxon>Qipengyuania</taxon>
    </lineage>
</organism>